<proteinExistence type="predicted"/>
<keyword evidence="3" id="KW-0040">ANK repeat</keyword>
<dbReference type="PROSITE" id="PS50089">
    <property type="entry name" value="ZF_RING_2"/>
    <property type="match status" value="1"/>
</dbReference>
<dbReference type="AlphaFoldDB" id="A0AA36B0H0"/>
<gene>
    <name evidence="6" type="ORF">OCTVUL_1B024512</name>
</gene>
<dbReference type="PROSITE" id="PS50088">
    <property type="entry name" value="ANK_REPEAT"/>
    <property type="match status" value="1"/>
</dbReference>
<dbReference type="SUPFAM" id="SSF48403">
    <property type="entry name" value="Ankyrin repeat"/>
    <property type="match status" value="1"/>
</dbReference>
<keyword evidence="1 4" id="KW-0863">Zinc-finger</keyword>
<dbReference type="GO" id="GO:0005737">
    <property type="term" value="C:cytoplasm"/>
    <property type="evidence" value="ECO:0007669"/>
    <property type="project" value="TreeGrafter"/>
</dbReference>
<accession>A0AA36B0H0</accession>
<organism evidence="6 7">
    <name type="scientific">Octopus vulgaris</name>
    <name type="common">Common octopus</name>
    <dbReference type="NCBI Taxonomy" id="6645"/>
    <lineage>
        <taxon>Eukaryota</taxon>
        <taxon>Metazoa</taxon>
        <taxon>Spiralia</taxon>
        <taxon>Lophotrochozoa</taxon>
        <taxon>Mollusca</taxon>
        <taxon>Cephalopoda</taxon>
        <taxon>Coleoidea</taxon>
        <taxon>Octopodiformes</taxon>
        <taxon>Octopoda</taxon>
        <taxon>Incirrata</taxon>
        <taxon>Octopodidae</taxon>
        <taxon>Octopus</taxon>
    </lineage>
</organism>
<dbReference type="Gene3D" id="1.25.40.20">
    <property type="entry name" value="Ankyrin repeat-containing domain"/>
    <property type="match status" value="1"/>
</dbReference>
<evidence type="ECO:0000256" key="4">
    <source>
        <dbReference type="PROSITE-ProRule" id="PRU00175"/>
    </source>
</evidence>
<evidence type="ECO:0000313" key="6">
    <source>
        <dbReference type="EMBL" id="CAI9725069.1"/>
    </source>
</evidence>
<dbReference type="InterPro" id="IPR001841">
    <property type="entry name" value="Znf_RING"/>
</dbReference>
<keyword evidence="2" id="KW-0862">Zinc</keyword>
<dbReference type="SUPFAM" id="SSF57850">
    <property type="entry name" value="RING/U-box"/>
    <property type="match status" value="1"/>
</dbReference>
<evidence type="ECO:0000259" key="5">
    <source>
        <dbReference type="PROSITE" id="PS50089"/>
    </source>
</evidence>
<feature type="domain" description="RING-type" evidence="5">
    <location>
        <begin position="119"/>
        <end position="156"/>
    </location>
</feature>
<keyword evidence="7" id="KW-1185">Reference proteome</keyword>
<evidence type="ECO:0000256" key="3">
    <source>
        <dbReference type="PROSITE-ProRule" id="PRU00023"/>
    </source>
</evidence>
<name>A0AA36B0H0_OCTVU</name>
<keyword evidence="1 4" id="KW-0479">Metal-binding</keyword>
<reference evidence="6" key="1">
    <citation type="submission" date="2023-08" db="EMBL/GenBank/DDBJ databases">
        <authorList>
            <person name="Alioto T."/>
            <person name="Alioto T."/>
            <person name="Gomez Garrido J."/>
        </authorList>
    </citation>
    <scope>NUCLEOTIDE SEQUENCE</scope>
</reference>
<dbReference type="Pfam" id="PF13920">
    <property type="entry name" value="zf-C3HC4_3"/>
    <property type="match status" value="1"/>
</dbReference>
<dbReference type="Pfam" id="PF13637">
    <property type="entry name" value="Ank_4"/>
    <property type="match status" value="1"/>
</dbReference>
<dbReference type="InterPro" id="IPR013083">
    <property type="entry name" value="Znf_RING/FYVE/PHD"/>
</dbReference>
<dbReference type="PANTHER" id="PTHR24202:SF4">
    <property type="entry name" value="E3 UBIQUITIN-PROTEIN LIGASE MIB2-RELATED"/>
    <property type="match status" value="1"/>
</dbReference>
<dbReference type="Gene3D" id="3.30.40.10">
    <property type="entry name" value="Zinc/RING finger domain, C3HC4 (zinc finger)"/>
    <property type="match status" value="1"/>
</dbReference>
<evidence type="ECO:0000256" key="1">
    <source>
        <dbReference type="ARBA" id="ARBA00022771"/>
    </source>
</evidence>
<protein>
    <submittedName>
        <fullName evidence="6">E3 ubiquitin-protein ligase MIB2-like isoform X1</fullName>
    </submittedName>
</protein>
<dbReference type="InterPro" id="IPR002110">
    <property type="entry name" value="Ankyrin_rpt"/>
</dbReference>
<dbReference type="PROSITE" id="PS50297">
    <property type="entry name" value="ANK_REP_REGION"/>
    <property type="match status" value="1"/>
</dbReference>
<feature type="repeat" description="ANK" evidence="3">
    <location>
        <begin position="1"/>
        <end position="31"/>
    </location>
</feature>
<dbReference type="EMBL" id="OX597819">
    <property type="protein sequence ID" value="CAI9725069.1"/>
    <property type="molecule type" value="Genomic_DNA"/>
</dbReference>
<sequence>MTPLLLAVSKGHLGMVHQLIAKGADVNDVNNEGNNCLHLAVKMEGFHSAVEPLSILDKYCKGLKLGKKERYSGVVVASYLAHHGANFYCKNKSGRTPLDLIEKEKFKKTLKTLFRPTPCRWCQENMATVTLQPCGDIVFCENCSSEMTFKRCPMCREYTLSKSEFESPKFEDRCVQTEATCQELGAASQAIARPIFEDKEVQTVEEPR</sequence>
<dbReference type="InterPro" id="IPR036770">
    <property type="entry name" value="Ankyrin_rpt-contain_sf"/>
</dbReference>
<evidence type="ECO:0000313" key="7">
    <source>
        <dbReference type="Proteomes" id="UP001162480"/>
    </source>
</evidence>
<dbReference type="PANTHER" id="PTHR24202">
    <property type="entry name" value="E3 UBIQUITIN-PROTEIN LIGASE MIB2"/>
    <property type="match status" value="1"/>
</dbReference>
<dbReference type="GO" id="GO:0008270">
    <property type="term" value="F:zinc ion binding"/>
    <property type="evidence" value="ECO:0007669"/>
    <property type="project" value="UniProtKB-KW"/>
</dbReference>
<dbReference type="Proteomes" id="UP001162480">
    <property type="component" value="Chromosome 6"/>
</dbReference>
<evidence type="ECO:0000256" key="2">
    <source>
        <dbReference type="ARBA" id="ARBA00022833"/>
    </source>
</evidence>
<dbReference type="GO" id="GO:0016567">
    <property type="term" value="P:protein ubiquitination"/>
    <property type="evidence" value="ECO:0007669"/>
    <property type="project" value="TreeGrafter"/>
</dbReference>